<feature type="compositionally biased region" description="Low complexity" evidence="1">
    <location>
        <begin position="807"/>
        <end position="817"/>
    </location>
</feature>
<accession>A0A1I8GHI2</accession>
<protein>
    <submittedName>
        <fullName evidence="4">Ig-like domain-containing protein</fullName>
    </submittedName>
</protein>
<feature type="region of interest" description="Disordered" evidence="1">
    <location>
        <begin position="807"/>
        <end position="841"/>
    </location>
</feature>
<evidence type="ECO:0000313" key="4">
    <source>
        <dbReference type="WBParaSite" id="maker-uti_cns_0001888-snap-gene-0.10-mRNA-1"/>
    </source>
</evidence>
<organism evidence="3 4">
    <name type="scientific">Macrostomum lignano</name>
    <dbReference type="NCBI Taxonomy" id="282301"/>
    <lineage>
        <taxon>Eukaryota</taxon>
        <taxon>Metazoa</taxon>
        <taxon>Spiralia</taxon>
        <taxon>Lophotrochozoa</taxon>
        <taxon>Platyhelminthes</taxon>
        <taxon>Rhabditophora</taxon>
        <taxon>Macrostomorpha</taxon>
        <taxon>Macrostomida</taxon>
        <taxon>Macrostomidae</taxon>
        <taxon>Macrostomum</taxon>
    </lineage>
</organism>
<proteinExistence type="predicted"/>
<sequence>MAIVPDYWRPLSFTQPVRIGLFYRTADAVVLSLASNSTSCWLQPAPQFKQFRVANGSEGLLCGSLKQLDSSSSNFSIEFVACSTLLRCLVSFPLKRQNSVADTQPPDLMESKLKVQTPLSRTLIIVFTVMVSCTVFCVCFRVTGASIDCSAEQRTVTVQLSRADVLRTWQPSGAHCRWWESRQSETNRFPAAVRSGPRWLVMQLRQPMMLEAVSVRDWDGQWHVAAPVGSPVSAVGASSLPLELQLEDPCRASWETFSTRGRWKRVVAGSQALISFIRLTSESSLSWQALSITGRQPPVRLNARLSSKYLSHSYGLMVRRKVQSRIALFIDSCIGNRIVCWLLRSEGRLSAVHIASSTGNQLQQTGVRTAKFELVIGEGDQDSVVQCALAGDSPGTETVLLEEPLLWEVPARTLNLSVSQILIIGFEAVVSLTSESFPEARHRCSINRSRGSHRNLSITRQKISRAIDLRNRAVIRVQSEFRFTLEAADLGGEIVCSGEVVSNPSVTEKFPLLRISEPCQTTADLGERRHWQVGEAWWIVVTSKNCSIWNVGSFSSTHALLVNEAMSQNRWKILCSINQSAVAYPDLGVRSASAPAVFGAAHKASLNVLVEHLCSNTLKVQARVKYRHYTLPVTNVTCQIVGSSEDLTMQRTSRDTWSALTTWSDLGSQPNLLVRCMALQLYFGELVFKRTAEASVTAERCFCANKKKLIHYAMTAAAAQLFIIVCVAVITWKLASSRIRRPTARDQTARTGRFAGQPAVPLKPLAANKDAAVANTAATCDSEPYDVPTSDRGTANDSAWVYERASGGSACSSSQAAPPLPPSRYGDEDGGYINWKKLRQS</sequence>
<keyword evidence="2" id="KW-0812">Transmembrane</keyword>
<keyword evidence="2" id="KW-0472">Membrane</keyword>
<evidence type="ECO:0000313" key="3">
    <source>
        <dbReference type="Proteomes" id="UP000095280"/>
    </source>
</evidence>
<keyword evidence="3" id="KW-1185">Reference proteome</keyword>
<reference evidence="4" key="1">
    <citation type="submission" date="2016-11" db="UniProtKB">
        <authorList>
            <consortium name="WormBaseParasite"/>
        </authorList>
    </citation>
    <scope>IDENTIFICATION</scope>
</reference>
<evidence type="ECO:0000256" key="2">
    <source>
        <dbReference type="SAM" id="Phobius"/>
    </source>
</evidence>
<dbReference type="Proteomes" id="UP000095280">
    <property type="component" value="Unplaced"/>
</dbReference>
<evidence type="ECO:0000256" key="1">
    <source>
        <dbReference type="SAM" id="MobiDB-lite"/>
    </source>
</evidence>
<dbReference type="AlphaFoldDB" id="A0A1I8GHI2"/>
<dbReference type="WBParaSite" id="maker-uti_cns_0001888-snap-gene-0.10-mRNA-1">
    <property type="protein sequence ID" value="maker-uti_cns_0001888-snap-gene-0.10-mRNA-1"/>
    <property type="gene ID" value="maker-uti_cns_0001888-snap-gene-0.10"/>
</dbReference>
<name>A0A1I8GHI2_9PLAT</name>
<feature type="transmembrane region" description="Helical" evidence="2">
    <location>
        <begin position="709"/>
        <end position="732"/>
    </location>
</feature>
<feature type="transmembrane region" description="Helical" evidence="2">
    <location>
        <begin position="122"/>
        <end position="143"/>
    </location>
</feature>
<keyword evidence="2" id="KW-1133">Transmembrane helix</keyword>